<dbReference type="Proteomes" id="UP001139319">
    <property type="component" value="Unassembled WGS sequence"/>
</dbReference>
<feature type="chain" id="PRO_5040864040" evidence="1">
    <location>
        <begin position="23"/>
        <end position="97"/>
    </location>
</feature>
<comment type="caution">
    <text evidence="2">The sequence shown here is derived from an EMBL/GenBank/DDBJ whole genome shotgun (WGS) entry which is preliminary data.</text>
</comment>
<keyword evidence="1" id="KW-0732">Signal</keyword>
<gene>
    <name evidence="2" type="ORF">M6D89_14275</name>
</gene>
<dbReference type="AlphaFoldDB" id="A0A9X2HZA8"/>
<reference evidence="2" key="1">
    <citation type="submission" date="2022-05" db="EMBL/GenBank/DDBJ databases">
        <authorList>
            <person name="Sun H.-N."/>
        </authorList>
    </citation>
    <scope>NUCLEOTIDE SEQUENCE</scope>
    <source>
        <strain evidence="2">HB14</strain>
    </source>
</reference>
<organism evidence="2 3">
    <name type="scientific">Gilvimarinus xylanilyticus</name>
    <dbReference type="NCBI Taxonomy" id="2944139"/>
    <lineage>
        <taxon>Bacteria</taxon>
        <taxon>Pseudomonadati</taxon>
        <taxon>Pseudomonadota</taxon>
        <taxon>Gammaproteobacteria</taxon>
        <taxon>Cellvibrionales</taxon>
        <taxon>Cellvibrionaceae</taxon>
        <taxon>Gilvimarinus</taxon>
    </lineage>
</organism>
<evidence type="ECO:0000313" key="3">
    <source>
        <dbReference type="Proteomes" id="UP001139319"/>
    </source>
</evidence>
<feature type="signal peptide" evidence="1">
    <location>
        <begin position="1"/>
        <end position="22"/>
    </location>
</feature>
<protein>
    <submittedName>
        <fullName evidence="2">Uncharacterized protein</fullName>
    </submittedName>
</protein>
<evidence type="ECO:0000256" key="1">
    <source>
        <dbReference type="SAM" id="SignalP"/>
    </source>
</evidence>
<name>A0A9X2HZA8_9GAMM</name>
<dbReference type="EMBL" id="JAMFTH010000005">
    <property type="protein sequence ID" value="MCP8900469.1"/>
    <property type="molecule type" value="Genomic_DNA"/>
</dbReference>
<keyword evidence="3" id="KW-1185">Reference proteome</keyword>
<reference evidence="2" key="2">
    <citation type="submission" date="2023-01" db="EMBL/GenBank/DDBJ databases">
        <title>Gilvimarinus xylanilyticus HB14 isolated from Caulerpa lentillifera aquaculture base in Hainan, China.</title>
        <authorList>
            <person name="Zhang Y.-J."/>
        </authorList>
    </citation>
    <scope>NUCLEOTIDE SEQUENCE</scope>
    <source>
        <strain evidence="2">HB14</strain>
    </source>
</reference>
<dbReference type="PROSITE" id="PS51257">
    <property type="entry name" value="PROKAR_LIPOPROTEIN"/>
    <property type="match status" value="1"/>
</dbReference>
<dbReference type="RefSeq" id="WP_253968761.1">
    <property type="nucleotide sequence ID" value="NZ_JAMFTH010000005.1"/>
</dbReference>
<evidence type="ECO:0000313" key="2">
    <source>
        <dbReference type="EMBL" id="MCP8900469.1"/>
    </source>
</evidence>
<sequence>MKKTLLNFALLAAMALPAASMACSEPAKPGDFPDPANAVTAQMVKANNEVKAYVKAMEEYLSCSGMSRSEQSKAIKDLEAYAESFNKLIREFKALNS</sequence>
<accession>A0A9X2HZA8</accession>
<proteinExistence type="predicted"/>